<evidence type="ECO:0008006" key="3">
    <source>
        <dbReference type="Google" id="ProtNLM"/>
    </source>
</evidence>
<reference evidence="1" key="2">
    <citation type="submission" date="2023-05" db="EMBL/GenBank/DDBJ databases">
        <authorList>
            <consortium name="Lawrence Berkeley National Laboratory"/>
            <person name="Steindorff A."/>
            <person name="Hensen N."/>
            <person name="Bonometti L."/>
            <person name="Westerberg I."/>
            <person name="Brannstrom I.O."/>
            <person name="Guillou S."/>
            <person name="Cros-Aarteil S."/>
            <person name="Calhoun S."/>
            <person name="Haridas S."/>
            <person name="Kuo A."/>
            <person name="Mondo S."/>
            <person name="Pangilinan J."/>
            <person name="Riley R."/>
            <person name="Labutti K."/>
            <person name="Andreopoulos B."/>
            <person name="Lipzen A."/>
            <person name="Chen C."/>
            <person name="Yanf M."/>
            <person name="Daum C."/>
            <person name="Ng V."/>
            <person name="Clum A."/>
            <person name="Ohm R."/>
            <person name="Martin F."/>
            <person name="Silar P."/>
            <person name="Natvig D."/>
            <person name="Lalanne C."/>
            <person name="Gautier V."/>
            <person name="Ament-Velasquez S.L."/>
            <person name="Kruys A."/>
            <person name="Hutchinson M.I."/>
            <person name="Powell A.J."/>
            <person name="Barry K."/>
            <person name="Miller A.N."/>
            <person name="Grigoriev I.V."/>
            <person name="Debuchy R."/>
            <person name="Gladieux P."/>
            <person name="Thoren M.H."/>
            <person name="Johannesson H."/>
        </authorList>
    </citation>
    <scope>NUCLEOTIDE SEQUENCE</scope>
    <source>
        <strain evidence="1">PSN243</strain>
    </source>
</reference>
<gene>
    <name evidence="1" type="ORF">QBC34DRAFT_300328</name>
</gene>
<dbReference type="AlphaFoldDB" id="A0AAV9GKN4"/>
<evidence type="ECO:0000313" key="2">
    <source>
        <dbReference type="Proteomes" id="UP001321760"/>
    </source>
</evidence>
<dbReference type="Proteomes" id="UP001321760">
    <property type="component" value="Unassembled WGS sequence"/>
</dbReference>
<accession>A0AAV9GKN4</accession>
<organism evidence="1 2">
    <name type="scientific">Podospora aff. communis PSN243</name>
    <dbReference type="NCBI Taxonomy" id="3040156"/>
    <lineage>
        <taxon>Eukaryota</taxon>
        <taxon>Fungi</taxon>
        <taxon>Dikarya</taxon>
        <taxon>Ascomycota</taxon>
        <taxon>Pezizomycotina</taxon>
        <taxon>Sordariomycetes</taxon>
        <taxon>Sordariomycetidae</taxon>
        <taxon>Sordariales</taxon>
        <taxon>Podosporaceae</taxon>
        <taxon>Podospora</taxon>
    </lineage>
</organism>
<name>A0AAV9GKN4_9PEZI</name>
<comment type="caution">
    <text evidence="1">The sequence shown here is derived from an EMBL/GenBank/DDBJ whole genome shotgun (WGS) entry which is preliminary data.</text>
</comment>
<reference evidence="1" key="1">
    <citation type="journal article" date="2023" name="Mol. Phylogenet. Evol.">
        <title>Genome-scale phylogeny and comparative genomics of the fungal order Sordariales.</title>
        <authorList>
            <person name="Hensen N."/>
            <person name="Bonometti L."/>
            <person name="Westerberg I."/>
            <person name="Brannstrom I.O."/>
            <person name="Guillou S."/>
            <person name="Cros-Aarteil S."/>
            <person name="Calhoun S."/>
            <person name="Haridas S."/>
            <person name="Kuo A."/>
            <person name="Mondo S."/>
            <person name="Pangilinan J."/>
            <person name="Riley R."/>
            <person name="LaButti K."/>
            <person name="Andreopoulos B."/>
            <person name="Lipzen A."/>
            <person name="Chen C."/>
            <person name="Yan M."/>
            <person name="Daum C."/>
            <person name="Ng V."/>
            <person name="Clum A."/>
            <person name="Steindorff A."/>
            <person name="Ohm R.A."/>
            <person name="Martin F."/>
            <person name="Silar P."/>
            <person name="Natvig D.O."/>
            <person name="Lalanne C."/>
            <person name="Gautier V."/>
            <person name="Ament-Velasquez S.L."/>
            <person name="Kruys A."/>
            <person name="Hutchinson M.I."/>
            <person name="Powell A.J."/>
            <person name="Barry K."/>
            <person name="Miller A.N."/>
            <person name="Grigoriev I.V."/>
            <person name="Debuchy R."/>
            <person name="Gladieux P."/>
            <person name="Hiltunen Thoren M."/>
            <person name="Johannesson H."/>
        </authorList>
    </citation>
    <scope>NUCLEOTIDE SEQUENCE</scope>
    <source>
        <strain evidence="1">PSN243</strain>
    </source>
</reference>
<evidence type="ECO:0000313" key="1">
    <source>
        <dbReference type="EMBL" id="KAK4448739.1"/>
    </source>
</evidence>
<dbReference type="EMBL" id="MU865941">
    <property type="protein sequence ID" value="KAK4448739.1"/>
    <property type="molecule type" value="Genomic_DNA"/>
</dbReference>
<sequence>MAVESCSEHEVATTREVGITSLPLELLGLILWSDQLTRDDVEAVRLSCHALAPAAASRLFYRISISNLVSDRDTFLAICNSPHLAQHVREVEWLEISHFFGEFDTRKENGVGSEMILEEDEGTQMADLCRYLETTSRHLFWLFSSPADLGLSGNAEHIAAVKASRGDAVARFCPVFESALDKLPSLHTFISRPMTSDRVIPDALYPIQASAFQSFKDTGSLKHLFSTHSSVA</sequence>
<protein>
    <recommendedName>
        <fullName evidence="3">F-box domain-containing protein</fullName>
    </recommendedName>
</protein>
<proteinExistence type="predicted"/>
<keyword evidence="2" id="KW-1185">Reference proteome</keyword>